<protein>
    <submittedName>
        <fullName evidence="2">Uncharacterized protein</fullName>
    </submittedName>
</protein>
<accession>A0A9P4NFN5</accession>
<dbReference type="EMBL" id="MU007123">
    <property type="protein sequence ID" value="KAF2418933.1"/>
    <property type="molecule type" value="Genomic_DNA"/>
</dbReference>
<feature type="transmembrane region" description="Helical" evidence="1">
    <location>
        <begin position="144"/>
        <end position="167"/>
    </location>
</feature>
<keyword evidence="1" id="KW-1133">Transmembrane helix</keyword>
<keyword evidence="3" id="KW-1185">Reference proteome</keyword>
<name>A0A9P4NFN5_9PEZI</name>
<gene>
    <name evidence="2" type="ORF">EJ08DRAFT_666071</name>
</gene>
<sequence length="255" mass="28221">MDSPHHVPLPKSFESSRTVPRLEIPCSDPTYSTVTLVEEQSRSSVQESEKQAQAIPNSRRLLRVIIIESTILVLALATLSLASAYGTQLYKAPRITDLVPSRFVMPGQVSPPISRAPLSRRAPIASYYRNTSERLTANDTQSWVIFYSGTMPLLSIIMTTVGIILAYRKKVTPLYSTILSAAFLASWCVNVGWWITCDWASTLPGGNTAPKNVFYNAFKGKECYDSFEVSAMLLKKEDIGSVSLSYSSIVVEQAR</sequence>
<proteinExistence type="predicted"/>
<comment type="caution">
    <text evidence="2">The sequence shown here is derived from an EMBL/GenBank/DDBJ whole genome shotgun (WGS) entry which is preliminary data.</text>
</comment>
<evidence type="ECO:0000256" key="1">
    <source>
        <dbReference type="SAM" id="Phobius"/>
    </source>
</evidence>
<evidence type="ECO:0000313" key="2">
    <source>
        <dbReference type="EMBL" id="KAF2418933.1"/>
    </source>
</evidence>
<evidence type="ECO:0000313" key="3">
    <source>
        <dbReference type="Proteomes" id="UP000800235"/>
    </source>
</evidence>
<keyword evidence="1" id="KW-0472">Membrane</keyword>
<keyword evidence="1" id="KW-0812">Transmembrane</keyword>
<dbReference type="AlphaFoldDB" id="A0A9P4NFN5"/>
<reference evidence="2" key="1">
    <citation type="journal article" date="2020" name="Stud. Mycol.">
        <title>101 Dothideomycetes genomes: a test case for predicting lifestyles and emergence of pathogens.</title>
        <authorList>
            <person name="Haridas S."/>
            <person name="Albert R."/>
            <person name="Binder M."/>
            <person name="Bloem J."/>
            <person name="Labutti K."/>
            <person name="Salamov A."/>
            <person name="Andreopoulos B."/>
            <person name="Baker S."/>
            <person name="Barry K."/>
            <person name="Bills G."/>
            <person name="Bluhm B."/>
            <person name="Cannon C."/>
            <person name="Castanera R."/>
            <person name="Culley D."/>
            <person name="Daum C."/>
            <person name="Ezra D."/>
            <person name="Gonzalez J."/>
            <person name="Henrissat B."/>
            <person name="Kuo A."/>
            <person name="Liang C."/>
            <person name="Lipzen A."/>
            <person name="Lutzoni F."/>
            <person name="Magnuson J."/>
            <person name="Mondo S."/>
            <person name="Nolan M."/>
            <person name="Ohm R."/>
            <person name="Pangilinan J."/>
            <person name="Park H.-J."/>
            <person name="Ramirez L."/>
            <person name="Alfaro M."/>
            <person name="Sun H."/>
            <person name="Tritt A."/>
            <person name="Yoshinaga Y."/>
            <person name="Zwiers L.-H."/>
            <person name="Turgeon B."/>
            <person name="Goodwin S."/>
            <person name="Spatafora J."/>
            <person name="Crous P."/>
            <person name="Grigoriev I."/>
        </authorList>
    </citation>
    <scope>NUCLEOTIDE SEQUENCE</scope>
    <source>
        <strain evidence="2">CBS 130266</strain>
    </source>
</reference>
<organism evidence="2 3">
    <name type="scientific">Tothia fuscella</name>
    <dbReference type="NCBI Taxonomy" id="1048955"/>
    <lineage>
        <taxon>Eukaryota</taxon>
        <taxon>Fungi</taxon>
        <taxon>Dikarya</taxon>
        <taxon>Ascomycota</taxon>
        <taxon>Pezizomycotina</taxon>
        <taxon>Dothideomycetes</taxon>
        <taxon>Pleosporomycetidae</taxon>
        <taxon>Venturiales</taxon>
        <taxon>Cylindrosympodiaceae</taxon>
        <taxon>Tothia</taxon>
    </lineage>
</organism>
<dbReference type="Proteomes" id="UP000800235">
    <property type="component" value="Unassembled WGS sequence"/>
</dbReference>
<feature type="transmembrane region" description="Helical" evidence="1">
    <location>
        <begin position="61"/>
        <end position="85"/>
    </location>
</feature>
<feature type="transmembrane region" description="Helical" evidence="1">
    <location>
        <begin position="174"/>
        <end position="195"/>
    </location>
</feature>